<evidence type="ECO:0000256" key="14">
    <source>
        <dbReference type="ARBA" id="ARBA00023018"/>
    </source>
</evidence>
<evidence type="ECO:0000256" key="13">
    <source>
        <dbReference type="ARBA" id="ARBA00022801"/>
    </source>
</evidence>
<evidence type="ECO:0000256" key="12">
    <source>
        <dbReference type="ARBA" id="ARBA00022753"/>
    </source>
</evidence>
<evidence type="ECO:0000256" key="22">
    <source>
        <dbReference type="ARBA" id="ARBA00074640"/>
    </source>
</evidence>
<evidence type="ECO:0000256" key="11">
    <source>
        <dbReference type="ARBA" id="ARBA00022553"/>
    </source>
</evidence>
<keyword evidence="9" id="KW-1003">Cell membrane</keyword>
<evidence type="ECO:0000256" key="16">
    <source>
        <dbReference type="ARBA" id="ARBA00023136"/>
    </source>
</evidence>
<dbReference type="GeneID" id="108499023"/>
<dbReference type="AlphaFoldDB" id="A0A6J0HH70"/>
<dbReference type="PANTHER" id="PTHR12187">
    <property type="entry name" value="AGAP000124-PA"/>
    <property type="match status" value="1"/>
</dbReference>
<organism evidence="26 27">
    <name type="scientific">Lepidothrix coronata</name>
    <name type="common">blue-crowned manakin</name>
    <dbReference type="NCBI Taxonomy" id="321398"/>
    <lineage>
        <taxon>Eukaryota</taxon>
        <taxon>Metazoa</taxon>
        <taxon>Chordata</taxon>
        <taxon>Craniata</taxon>
        <taxon>Vertebrata</taxon>
        <taxon>Euteleostomi</taxon>
        <taxon>Archelosauria</taxon>
        <taxon>Archosauria</taxon>
        <taxon>Dinosauria</taxon>
        <taxon>Saurischia</taxon>
        <taxon>Theropoda</taxon>
        <taxon>Coelurosauria</taxon>
        <taxon>Aves</taxon>
        <taxon>Neognathae</taxon>
        <taxon>Neoaves</taxon>
        <taxon>Telluraves</taxon>
        <taxon>Australaves</taxon>
        <taxon>Passeriformes</taxon>
        <taxon>Pipridae</taxon>
        <taxon>Lepidothrix</taxon>
    </lineage>
</organism>
<evidence type="ECO:0000256" key="5">
    <source>
        <dbReference type="ARBA" id="ARBA00004565"/>
    </source>
</evidence>
<dbReference type="GO" id="GO:0014069">
    <property type="term" value="C:postsynaptic density"/>
    <property type="evidence" value="ECO:0007669"/>
    <property type="project" value="UniProtKB-SubCell"/>
</dbReference>
<evidence type="ECO:0000256" key="8">
    <source>
        <dbReference type="ARBA" id="ARBA00013037"/>
    </source>
</evidence>
<evidence type="ECO:0000313" key="26">
    <source>
        <dbReference type="Proteomes" id="UP000504624"/>
    </source>
</evidence>
<keyword evidence="11" id="KW-0597">Phosphoprotein</keyword>
<comment type="similarity">
    <text evidence="7">Belongs to the inositol 3,4-bisphosphate 4-phosphatase family.</text>
</comment>
<dbReference type="GO" id="GO:0016316">
    <property type="term" value="F:phosphatidylinositol-3,4-bisphosphate 4-phosphatase activity"/>
    <property type="evidence" value="ECO:0007669"/>
    <property type="project" value="UniProtKB-EC"/>
</dbReference>
<evidence type="ECO:0000256" key="23">
    <source>
        <dbReference type="ARBA" id="ARBA00080875"/>
    </source>
</evidence>
<dbReference type="GO" id="GO:0031901">
    <property type="term" value="C:early endosome membrane"/>
    <property type="evidence" value="ECO:0007669"/>
    <property type="project" value="UniProtKB-SubCell"/>
</dbReference>
<keyword evidence="17" id="KW-0539">Nucleus</keyword>
<evidence type="ECO:0000256" key="6">
    <source>
        <dbReference type="ARBA" id="ARBA00004847"/>
    </source>
</evidence>
<dbReference type="FunFam" id="2.60.40.150:FF:000038">
    <property type="entry name" value="Type I inositol 3,4-bisphosphate 4-phosphatase"/>
    <property type="match status" value="1"/>
</dbReference>
<dbReference type="GO" id="GO:0044281">
    <property type="term" value="P:small molecule metabolic process"/>
    <property type="evidence" value="ECO:0007669"/>
    <property type="project" value="UniProtKB-ARBA"/>
</dbReference>
<dbReference type="GO" id="GO:0055038">
    <property type="term" value="C:recycling endosome membrane"/>
    <property type="evidence" value="ECO:0007669"/>
    <property type="project" value="UniProtKB-SubCell"/>
</dbReference>
<dbReference type="InterPro" id="IPR035892">
    <property type="entry name" value="C2_domain_sf"/>
</dbReference>
<evidence type="ECO:0000313" key="27">
    <source>
        <dbReference type="RefSeq" id="XP_017673918.1"/>
    </source>
</evidence>
<dbReference type="UniPathway" id="UPA00944"/>
<evidence type="ECO:0000256" key="24">
    <source>
        <dbReference type="ARBA" id="ARBA00082036"/>
    </source>
</evidence>
<comment type="pathway">
    <text evidence="6">Signal transduction; phosphatidylinositol signaling pathway.</text>
</comment>
<evidence type="ECO:0000256" key="18">
    <source>
        <dbReference type="ARBA" id="ARBA00034105"/>
    </source>
</evidence>
<dbReference type="SUPFAM" id="SSF49562">
    <property type="entry name" value="C2 domain (Calcium/lipid-binding domain, CaLB)"/>
    <property type="match status" value="1"/>
</dbReference>
<dbReference type="PROSITE" id="PS50004">
    <property type="entry name" value="C2"/>
    <property type="match status" value="1"/>
</dbReference>
<evidence type="ECO:0000256" key="1">
    <source>
        <dbReference type="ARBA" id="ARBA00004123"/>
    </source>
</evidence>
<evidence type="ECO:0000256" key="4">
    <source>
        <dbReference type="ARBA" id="ARBA00004496"/>
    </source>
</evidence>
<keyword evidence="13" id="KW-0378">Hydrolase</keyword>
<comment type="subcellular location">
    <subcellularLocation>
        <location evidence="3">Cell membrane</location>
    </subcellularLocation>
    <subcellularLocation>
        <location evidence="4">Cytoplasm</location>
    </subcellularLocation>
    <subcellularLocation>
        <location evidence="2">Early endosome membrane</location>
    </subcellularLocation>
    <subcellularLocation>
        <location evidence="1">Nucleus</location>
    </subcellularLocation>
    <subcellularLocation>
        <location evidence="18">Postsynaptic density</location>
    </subcellularLocation>
    <subcellularLocation>
        <location evidence="5">Recycling endosome membrane</location>
    </subcellularLocation>
</comment>
<protein>
    <recommendedName>
        <fullName evidence="22">Inositol polyphosphate-4-phosphatase type I A</fullName>
        <ecNumber evidence="8">3.1.3.66</ecNumber>
    </recommendedName>
    <alternativeName>
        <fullName evidence="24">Inositol polyphosphate 4-phosphatase type I</fullName>
    </alternativeName>
    <alternativeName>
        <fullName evidence="23">Type I inositol 3,4-bisphosphate 4-phosphatase</fullName>
    </alternativeName>
</protein>
<dbReference type="OrthoDB" id="159395at2759"/>
<dbReference type="InterPro" id="IPR000008">
    <property type="entry name" value="C2_dom"/>
</dbReference>
<evidence type="ECO:0000256" key="10">
    <source>
        <dbReference type="ARBA" id="ARBA00022490"/>
    </source>
</evidence>
<name>A0A6J0HH70_9PASS</name>
<evidence type="ECO:0000256" key="20">
    <source>
        <dbReference type="ARBA" id="ARBA00051892"/>
    </source>
</evidence>
<reference evidence="27" key="1">
    <citation type="submission" date="2025-08" db="UniProtKB">
        <authorList>
            <consortium name="RefSeq"/>
        </authorList>
    </citation>
    <scope>IDENTIFICATION</scope>
</reference>
<proteinExistence type="inferred from homology"/>
<sequence length="939" mass="105929">MTAREHSPRHGAKSRTVQRASTIDVTSDMLGLSLTGNIQDPDEPILEFSLACSELLTPSLDRKPNSFVAVSVTTPPQAFWTKHAQTEIIEGTSNPIFLSSIAFFQDSLINQMTQIKLSVYDVKDRSQGTMYLLGSGTFTVKDLLQEKYHRLHITLRSAESDRVGNITVIGWQMEEKSDQRPPVTRSPDTINGRTVLPVDESLTESLGIRSKYASLRKDALLKSVFGGAICRMYRFPTTDGNHLRILEQMAESILSLHIPRQFVKLLLEEDAARVCELEELGELSPCWESLRRQIVTQYQTIILTYQENLTDLHQYKGPSFKASSLKADKKLEFVPTNLHIQRMRVQDDGGSDQNYDIVTIGAPAAHCQGFKSGGLRKKLHKFEEAKKHSYEECCTSTSSQSIIYIPQDIIRAKEIIAQINTLKTQVSYYAERLSRAAKDRSANGLERTLAILADKTRQLVTVCDCKLLANSIHGLNAARPDYIASKASPTSGEGEQVMLRNDQDTLVARWTGRNSRSSLQVDWHEEEWEKVWLNVDKSLECIIQRVDKLLQKERLQSDSCEDVFQCDVSSTSKKDCSPTPEESGPGEWSEALYPLLTTLTDCVAMMSDKAKKAMVFLLMQDSAPTIGLCLSLQYRRDVVFCQTLTALICGFIIKLRNCLHDDGFLRQLYTIGLLAQFESLLSTYGEELAMLEDMSLGIMDLRNVTFKVTQATSNTSTDMLPVITGNRDGFNVRIPLPSALFDLLPREIQSGMLLRVQPVLFNVGINEQQTLAEKFGDTSLQEIINMESLVRLNSYFEQFKEVLPDDCLPRSRSQTCLPELLRFLGQNVHARKNKNVDILWQAAEICRRLNGVRFTSCKSAKDRTAMSVTLEQCLILQHEHGMAPQVFTQALECMRSEGCRRENTMKNVGCRKYAFNSLQLKAFPKYYRPPEGTYGKVET</sequence>
<evidence type="ECO:0000256" key="2">
    <source>
        <dbReference type="ARBA" id="ARBA00004146"/>
    </source>
</evidence>
<comment type="catalytic activity">
    <reaction evidence="20">
        <text>1D-myo-inositol 1,3,4-trisphosphate + H2O = 1D-myo-inositol 1,3-bisphosphate + phosphate</text>
        <dbReference type="Rhea" id="RHEA:43392"/>
        <dbReference type="ChEBI" id="CHEBI:15377"/>
        <dbReference type="ChEBI" id="CHEBI:43474"/>
        <dbReference type="ChEBI" id="CHEBI:58414"/>
        <dbReference type="ChEBI" id="CHEBI:83242"/>
    </reaction>
    <physiologicalReaction direction="left-to-right" evidence="20">
        <dbReference type="Rhea" id="RHEA:43393"/>
    </physiologicalReaction>
</comment>
<evidence type="ECO:0000256" key="9">
    <source>
        <dbReference type="ARBA" id="ARBA00022475"/>
    </source>
</evidence>
<dbReference type="Gene3D" id="2.60.40.150">
    <property type="entry name" value="C2 domain"/>
    <property type="match status" value="1"/>
</dbReference>
<comment type="subunit">
    <text evidence="21">Interacts with INPP5F.</text>
</comment>
<comment type="catalytic activity">
    <reaction evidence="19">
        <text>1D-myo-inositol 3,4-bisphosphate + H2O = 1D-myo-inositol 3-phosphate + phosphate</text>
        <dbReference type="Rhea" id="RHEA:43388"/>
        <dbReference type="ChEBI" id="CHEBI:15377"/>
        <dbReference type="ChEBI" id="CHEBI:43474"/>
        <dbReference type="ChEBI" id="CHEBI:58401"/>
        <dbReference type="ChEBI" id="CHEBI:83241"/>
    </reaction>
    <physiologicalReaction direction="left-to-right" evidence="19">
        <dbReference type="Rhea" id="RHEA:43389"/>
    </physiologicalReaction>
</comment>
<dbReference type="CDD" id="cd04048">
    <property type="entry name" value="C2A_Copine"/>
    <property type="match status" value="1"/>
</dbReference>
<dbReference type="GO" id="GO:0005886">
    <property type="term" value="C:plasma membrane"/>
    <property type="evidence" value="ECO:0007669"/>
    <property type="project" value="UniProtKB-SubCell"/>
</dbReference>
<dbReference type="InterPro" id="IPR039034">
    <property type="entry name" value="INPP4"/>
</dbReference>
<evidence type="ECO:0000256" key="19">
    <source>
        <dbReference type="ARBA" id="ARBA00051770"/>
    </source>
</evidence>
<keyword evidence="10" id="KW-0963">Cytoplasm</keyword>
<evidence type="ECO:0000256" key="21">
    <source>
        <dbReference type="ARBA" id="ARBA00065112"/>
    </source>
</evidence>
<evidence type="ECO:0000256" key="7">
    <source>
        <dbReference type="ARBA" id="ARBA00006306"/>
    </source>
</evidence>
<evidence type="ECO:0000256" key="15">
    <source>
        <dbReference type="ARBA" id="ARBA00023098"/>
    </source>
</evidence>
<dbReference type="RefSeq" id="XP_017673918.1">
    <property type="nucleotide sequence ID" value="XM_017818429.1"/>
</dbReference>
<feature type="domain" description="C2" evidence="25">
    <location>
        <begin position="26"/>
        <end position="153"/>
    </location>
</feature>
<keyword evidence="16" id="KW-0472">Membrane</keyword>
<dbReference type="EC" id="3.1.3.66" evidence="8"/>
<keyword evidence="15" id="KW-0443">Lipid metabolism</keyword>
<evidence type="ECO:0000256" key="17">
    <source>
        <dbReference type="ARBA" id="ARBA00023242"/>
    </source>
</evidence>
<keyword evidence="26" id="KW-1185">Reference proteome</keyword>
<keyword evidence="12" id="KW-0967">Endosome</keyword>
<dbReference type="CTD" id="3631"/>
<dbReference type="PANTHER" id="PTHR12187:SF4">
    <property type="entry name" value="INOSITOL POLYPHOSPHATE-4-PHOSPHATASE TYPE I A"/>
    <property type="match status" value="1"/>
</dbReference>
<dbReference type="GO" id="GO:0005634">
    <property type="term" value="C:nucleus"/>
    <property type="evidence" value="ECO:0007669"/>
    <property type="project" value="UniProtKB-SubCell"/>
</dbReference>
<keyword evidence="14" id="KW-0770">Synapse</keyword>
<gene>
    <name evidence="27" type="primary">INPP4A</name>
</gene>
<accession>A0A6J0HH70</accession>
<evidence type="ECO:0000256" key="3">
    <source>
        <dbReference type="ARBA" id="ARBA00004236"/>
    </source>
</evidence>
<dbReference type="Proteomes" id="UP000504624">
    <property type="component" value="Unplaced"/>
</dbReference>
<evidence type="ECO:0000259" key="25">
    <source>
        <dbReference type="PROSITE" id="PS50004"/>
    </source>
</evidence>